<name>A0A8I2YNV7_9AGAM</name>
<sequence length="563" mass="64080">MDGHHVRVEVDTRGPALQRVTYQTYRIDTELNCLAGNVSLTNKLYHVYLHALTSSGYSNDPLTGKSGTEEALGLLQSASCHSIIKFGARDAELLRLIASLRPLRSFDSRYRHVQVVHWLNLPIRSQHHNLYFAAKEIKNHVEKAQFFHDGWETDGLKKFPSHDDHLFTRGLLRTHHLLPSEPSEQPPRRDATYHCRDLISSDSAEHHAFMAAAAIFQWSVDTVAITTTNLMGLVESWKSPLTSNAVFSFTYHRSWLNPRLPTIWINAYNTLRESNKARDRFKLLFSLPSMAYHSQELSHLVPIFLAFAVHPELRAENPLDHSKYDLSDGHQPTQPVVSQLVTDCAHKFHLSPEKSIPARRGETSWAVVTKRQRQSYDARLHADANSVADQVVKAWSPASPIPPTVSLDPNAYDCTQLNSSIQTLFQSCSRNVQLWKHLARVQGILHDLSARSRALPLPRYRFDPSLNIRFRTPPLVTLHQLMFTRPPPPVQPRDRPSHFIASEMPSSSSGFHELQRLITTIQGNSTDSFQKRYASDLEASARHFCDEAFRTLASQALQRRLCR</sequence>
<dbReference type="AlphaFoldDB" id="A0A8I2YNV7"/>
<proteinExistence type="predicted"/>
<dbReference type="EMBL" id="JAGFBS010000015">
    <property type="protein sequence ID" value="KAG6375285.1"/>
    <property type="molecule type" value="Genomic_DNA"/>
</dbReference>
<reference evidence="1" key="1">
    <citation type="submission" date="2021-03" db="EMBL/GenBank/DDBJ databases">
        <title>Evolutionary innovations through gain and loss of genes in the ectomycorrhizal Boletales.</title>
        <authorList>
            <person name="Wu G."/>
            <person name="Miyauchi S."/>
            <person name="Morin E."/>
            <person name="Yang Z.-L."/>
            <person name="Xu J."/>
            <person name="Martin F.M."/>
        </authorList>
    </citation>
    <scope>NUCLEOTIDE SEQUENCE</scope>
    <source>
        <strain evidence="1">BR01</strain>
    </source>
</reference>
<dbReference type="Proteomes" id="UP000683000">
    <property type="component" value="Unassembled WGS sequence"/>
</dbReference>
<gene>
    <name evidence="1" type="ORF">JVT61DRAFT_3507</name>
</gene>
<keyword evidence="2" id="KW-1185">Reference proteome</keyword>
<accession>A0A8I2YNV7</accession>
<evidence type="ECO:0000313" key="2">
    <source>
        <dbReference type="Proteomes" id="UP000683000"/>
    </source>
</evidence>
<protein>
    <submittedName>
        <fullName evidence="1">Uncharacterized protein</fullName>
    </submittedName>
</protein>
<comment type="caution">
    <text evidence="1">The sequence shown here is derived from an EMBL/GenBank/DDBJ whole genome shotgun (WGS) entry which is preliminary data.</text>
</comment>
<evidence type="ECO:0000313" key="1">
    <source>
        <dbReference type="EMBL" id="KAG6375285.1"/>
    </source>
</evidence>
<dbReference type="OrthoDB" id="2709652at2759"/>
<organism evidence="1 2">
    <name type="scientific">Boletus reticuloceps</name>
    <dbReference type="NCBI Taxonomy" id="495285"/>
    <lineage>
        <taxon>Eukaryota</taxon>
        <taxon>Fungi</taxon>
        <taxon>Dikarya</taxon>
        <taxon>Basidiomycota</taxon>
        <taxon>Agaricomycotina</taxon>
        <taxon>Agaricomycetes</taxon>
        <taxon>Agaricomycetidae</taxon>
        <taxon>Boletales</taxon>
        <taxon>Boletineae</taxon>
        <taxon>Boletaceae</taxon>
        <taxon>Boletoideae</taxon>
        <taxon>Boletus</taxon>
    </lineage>
</organism>